<feature type="domain" description="EF-hand" evidence="4">
    <location>
        <begin position="91"/>
        <end position="126"/>
    </location>
</feature>
<evidence type="ECO:0000256" key="1">
    <source>
        <dbReference type="ARBA" id="ARBA00022723"/>
    </source>
</evidence>
<feature type="domain" description="EF-hand" evidence="4">
    <location>
        <begin position="127"/>
        <end position="162"/>
    </location>
</feature>
<keyword evidence="1" id="KW-0479">Metal-binding</keyword>
<organism evidence="5 6">
    <name type="scientific">Rehmannia glutinosa</name>
    <name type="common">Chinese foxglove</name>
    <dbReference type="NCBI Taxonomy" id="99300"/>
    <lineage>
        <taxon>Eukaryota</taxon>
        <taxon>Viridiplantae</taxon>
        <taxon>Streptophyta</taxon>
        <taxon>Embryophyta</taxon>
        <taxon>Tracheophyta</taxon>
        <taxon>Spermatophyta</taxon>
        <taxon>Magnoliopsida</taxon>
        <taxon>eudicotyledons</taxon>
        <taxon>Gunneridae</taxon>
        <taxon>Pentapetalae</taxon>
        <taxon>asterids</taxon>
        <taxon>lamiids</taxon>
        <taxon>Lamiales</taxon>
        <taxon>Orobanchaceae</taxon>
        <taxon>Rehmannieae</taxon>
        <taxon>Rehmannia</taxon>
    </lineage>
</organism>
<evidence type="ECO:0000256" key="3">
    <source>
        <dbReference type="ARBA" id="ARBA00022837"/>
    </source>
</evidence>
<gene>
    <name evidence="5" type="ORF">DH2020_014860</name>
</gene>
<evidence type="ECO:0000313" key="6">
    <source>
        <dbReference type="Proteomes" id="UP001318860"/>
    </source>
</evidence>
<reference evidence="5 6" key="1">
    <citation type="journal article" date="2021" name="Comput. Struct. Biotechnol. J.">
        <title>De novo genome assembly of the potent medicinal plant Rehmannia glutinosa using nanopore technology.</title>
        <authorList>
            <person name="Ma L."/>
            <person name="Dong C."/>
            <person name="Song C."/>
            <person name="Wang X."/>
            <person name="Zheng X."/>
            <person name="Niu Y."/>
            <person name="Chen S."/>
            <person name="Feng W."/>
        </authorList>
    </citation>
    <scope>NUCLEOTIDE SEQUENCE [LARGE SCALE GENOMIC DNA]</scope>
    <source>
        <strain evidence="5">DH-2019</strain>
    </source>
</reference>
<dbReference type="Gene3D" id="1.10.238.10">
    <property type="entry name" value="EF-hand"/>
    <property type="match status" value="2"/>
</dbReference>
<protein>
    <recommendedName>
        <fullName evidence="4">EF-hand domain-containing protein</fullName>
    </recommendedName>
</protein>
<keyword evidence="3" id="KW-0106">Calcium</keyword>
<dbReference type="EMBL" id="JABTTQ020000007">
    <property type="protein sequence ID" value="KAK6152225.1"/>
    <property type="molecule type" value="Genomic_DNA"/>
</dbReference>
<evidence type="ECO:0000256" key="2">
    <source>
        <dbReference type="ARBA" id="ARBA00022737"/>
    </source>
</evidence>
<dbReference type="SMART" id="SM00054">
    <property type="entry name" value="EFh"/>
    <property type="match status" value="4"/>
</dbReference>
<dbReference type="PROSITE" id="PS50222">
    <property type="entry name" value="EF_HAND_2"/>
    <property type="match status" value="4"/>
</dbReference>
<feature type="domain" description="EF-hand" evidence="4">
    <location>
        <begin position="16"/>
        <end position="51"/>
    </location>
</feature>
<dbReference type="PANTHER" id="PTHR10891">
    <property type="entry name" value="EF-HAND CALCIUM-BINDING DOMAIN CONTAINING PROTEIN"/>
    <property type="match status" value="1"/>
</dbReference>
<accession>A0ABR0WYB5</accession>
<dbReference type="InterPro" id="IPR039647">
    <property type="entry name" value="EF_hand_pair_protein_CML-like"/>
</dbReference>
<proteinExistence type="predicted"/>
<dbReference type="Pfam" id="PF13499">
    <property type="entry name" value="EF-hand_7"/>
    <property type="match status" value="2"/>
</dbReference>
<evidence type="ECO:0000313" key="5">
    <source>
        <dbReference type="EMBL" id="KAK6152225.1"/>
    </source>
</evidence>
<comment type="caution">
    <text evidence="5">The sequence shown here is derived from an EMBL/GenBank/DDBJ whole genome shotgun (WGS) entry which is preliminary data.</text>
</comment>
<dbReference type="InterPro" id="IPR011992">
    <property type="entry name" value="EF-hand-dom_pair"/>
</dbReference>
<name>A0ABR0WYB5_REHGL</name>
<dbReference type="Proteomes" id="UP001318860">
    <property type="component" value="Unassembled WGS sequence"/>
</dbReference>
<evidence type="ECO:0000259" key="4">
    <source>
        <dbReference type="PROSITE" id="PS50222"/>
    </source>
</evidence>
<keyword evidence="2" id="KW-0677">Repeat</keyword>
<feature type="domain" description="EF-hand" evidence="4">
    <location>
        <begin position="52"/>
        <end position="87"/>
    </location>
</feature>
<dbReference type="CDD" id="cd00051">
    <property type="entry name" value="EFh"/>
    <property type="match status" value="2"/>
</dbReference>
<dbReference type="InterPro" id="IPR002048">
    <property type="entry name" value="EF_hand_dom"/>
</dbReference>
<keyword evidence="6" id="KW-1185">Reference proteome</keyword>
<sequence length="167" mass="18519">MATNPSPNSKPSTYLQDMDEVRQVFERFDANKDGKISADELGGVLNALGSDTSAEEVARMMQEIDADKDGYINLQEFAAFCNKDSDDPHKSADKELREAFELYDQDQNGKISAAELHKILTRLGEHCSEQDCAGMIKTVDSDGDGYVSFEEFRKMMTNNNSNSGDAK</sequence>
<dbReference type="PROSITE" id="PS00018">
    <property type="entry name" value="EF_HAND_1"/>
    <property type="match status" value="4"/>
</dbReference>
<dbReference type="SUPFAM" id="SSF47473">
    <property type="entry name" value="EF-hand"/>
    <property type="match status" value="1"/>
</dbReference>
<dbReference type="InterPro" id="IPR018247">
    <property type="entry name" value="EF_Hand_1_Ca_BS"/>
</dbReference>